<evidence type="ECO:0000313" key="2">
    <source>
        <dbReference type="EMBL" id="KAG6434795.1"/>
    </source>
</evidence>
<dbReference type="EMBL" id="PNBA02000002">
    <property type="protein sequence ID" value="KAG6434795.1"/>
    <property type="molecule type" value="Genomic_DNA"/>
</dbReference>
<dbReference type="Pfam" id="PF00226">
    <property type="entry name" value="DnaJ"/>
    <property type="match status" value="1"/>
</dbReference>
<evidence type="ECO:0000259" key="1">
    <source>
        <dbReference type="PROSITE" id="PS50076"/>
    </source>
</evidence>
<dbReference type="CDD" id="cd06257">
    <property type="entry name" value="DnaJ"/>
    <property type="match status" value="1"/>
</dbReference>
<dbReference type="PANTHER" id="PTHR33344">
    <property type="entry name" value="OS02G0761600 PROTEIN"/>
    <property type="match status" value="1"/>
</dbReference>
<dbReference type="AlphaFoldDB" id="A0A8X8YRH0"/>
<dbReference type="PRINTS" id="PR00625">
    <property type="entry name" value="JDOMAIN"/>
</dbReference>
<organism evidence="2">
    <name type="scientific">Salvia splendens</name>
    <name type="common">Scarlet sage</name>
    <dbReference type="NCBI Taxonomy" id="180675"/>
    <lineage>
        <taxon>Eukaryota</taxon>
        <taxon>Viridiplantae</taxon>
        <taxon>Streptophyta</taxon>
        <taxon>Embryophyta</taxon>
        <taxon>Tracheophyta</taxon>
        <taxon>Spermatophyta</taxon>
        <taxon>Magnoliopsida</taxon>
        <taxon>eudicotyledons</taxon>
        <taxon>Gunneridae</taxon>
        <taxon>Pentapetalae</taxon>
        <taxon>asterids</taxon>
        <taxon>lamiids</taxon>
        <taxon>Lamiales</taxon>
        <taxon>Lamiaceae</taxon>
        <taxon>Nepetoideae</taxon>
        <taxon>Mentheae</taxon>
        <taxon>Salviinae</taxon>
        <taxon>Salvia</taxon>
        <taxon>Salvia subgen. Calosphace</taxon>
        <taxon>core Calosphace</taxon>
    </lineage>
</organism>
<comment type="caution">
    <text evidence="2">The sequence shown here is derived from an EMBL/GenBank/DDBJ whole genome shotgun (WGS) entry which is preliminary data.</text>
</comment>
<dbReference type="PANTHER" id="PTHR33344:SF1">
    <property type="entry name" value="OS06G0214100 PROTEIN"/>
    <property type="match status" value="1"/>
</dbReference>
<dbReference type="Gene3D" id="1.10.287.110">
    <property type="entry name" value="DnaJ domain"/>
    <property type="match status" value="1"/>
</dbReference>
<dbReference type="Proteomes" id="UP000298416">
    <property type="component" value="Unassembled WGS sequence"/>
</dbReference>
<proteinExistence type="predicted"/>
<reference evidence="2" key="2">
    <citation type="submission" date="2020-08" db="EMBL/GenBank/DDBJ databases">
        <title>Plant Genome Project.</title>
        <authorList>
            <person name="Zhang R.-G."/>
        </authorList>
    </citation>
    <scope>NUCLEOTIDE SEQUENCE</scope>
    <source>
        <strain evidence="2">Huo1</strain>
        <tissue evidence="2">Leaf</tissue>
    </source>
</reference>
<protein>
    <recommendedName>
        <fullName evidence="1">J domain-containing protein</fullName>
    </recommendedName>
</protein>
<dbReference type="InterPro" id="IPR001623">
    <property type="entry name" value="DnaJ_domain"/>
</dbReference>
<keyword evidence="3" id="KW-1185">Reference proteome</keyword>
<name>A0A8X8YRH0_SALSN</name>
<dbReference type="InterPro" id="IPR036869">
    <property type="entry name" value="J_dom_sf"/>
</dbReference>
<dbReference type="SUPFAM" id="SSF46565">
    <property type="entry name" value="Chaperone J-domain"/>
    <property type="match status" value="1"/>
</dbReference>
<gene>
    <name evidence="2" type="ORF">SASPL_106438</name>
</gene>
<feature type="domain" description="J" evidence="1">
    <location>
        <begin position="324"/>
        <end position="387"/>
    </location>
</feature>
<accession>A0A8X8YRH0</accession>
<dbReference type="PROSITE" id="PS50076">
    <property type="entry name" value="DNAJ_2"/>
    <property type="match status" value="1"/>
</dbReference>
<evidence type="ECO:0000313" key="3">
    <source>
        <dbReference type="Proteomes" id="UP000298416"/>
    </source>
</evidence>
<sequence length="624" mass="71426">MVRGEWGVGGRCSYKRATLIVCCINVVVAFHVIRSLYASLYTYPLADSHTTVKYTLDQIRRMEESNGIRRAARPTELIELVMQLEETITREERVELPKHLRQRLVDEIHSRLRSSDAAEAVRTWHREKLEEAQRISGGETINSTILQEEADILVRALSSGWVEFTEGIGLWIPISVTNMEHDDKPDGEDEFDKEMLPGRQLPPECHAELHTDYGGAAVRWGLTHHKESAYDCCMACLDHAKRAKPGQRKCNIWVYCPSETGCFSPDVYNHKYRECWLKYSETPQSNFKDRYSEAYRDAHPRAPLVVLWVSGVIMTRSHNLCIRSHYETIGVKEDATQEEIRKTYRSAIIAFHPDKLVGSLGDEFIELQRAWRVLCDPGLRALYDHELRTLRQEALAAEDVRLGDMVVVEDEEEEEDEDEDGDSFELSYQCRCGDFFSIMSCELDEMGFRVQRIGGVSFWHEILPACCHLHAFTAWLDTLFSKCPLFPGKLSSEAEDAACDFDEEDEVFVSAVMSKYMESKCKRRSSFGAATRLCRCSSATSYNAFFSVKKRFSRSLSWNDTGYRDLSKQSVVILELLQDERWPFGLSKKAILLPPPLKSPSDSWSWRKSARVATSIGRVGQLVK</sequence>
<reference evidence="2" key="1">
    <citation type="submission" date="2018-01" db="EMBL/GenBank/DDBJ databases">
        <authorList>
            <person name="Mao J.F."/>
        </authorList>
    </citation>
    <scope>NUCLEOTIDE SEQUENCE</scope>
    <source>
        <strain evidence="2">Huo1</strain>
        <tissue evidence="2">Leaf</tissue>
    </source>
</reference>
<dbReference type="SMART" id="SM00271">
    <property type="entry name" value="DnaJ"/>
    <property type="match status" value="1"/>
</dbReference>